<dbReference type="SUPFAM" id="SSF56349">
    <property type="entry name" value="DNA breaking-rejoining enzymes"/>
    <property type="match status" value="1"/>
</dbReference>
<dbReference type="EMBL" id="SNRW01023977">
    <property type="protein sequence ID" value="KAA6362598.1"/>
    <property type="molecule type" value="Genomic_DNA"/>
</dbReference>
<name>A0A5J4TWX3_9EUKA</name>
<dbReference type="InterPro" id="IPR011010">
    <property type="entry name" value="DNA_brk_join_enz"/>
</dbReference>
<proteinExistence type="predicted"/>
<dbReference type="AlphaFoldDB" id="A0A5J4TWX3"/>
<feature type="non-terminal residue" evidence="1">
    <location>
        <position position="1"/>
    </location>
</feature>
<evidence type="ECO:0000313" key="2">
    <source>
        <dbReference type="Proteomes" id="UP000324800"/>
    </source>
</evidence>
<sequence length="356" mass="41171">QLAESTNLSQIAIDTQIADQNIETWRKRRAELTPPSQYIKEKSISVKDLLGIKPDIELVNTLSQYESRGRPKLQKRMKDMKMHCGIVLSQFSQMNDVNNSPLIKTFSKGEGLHIQSKPRYLTIWNIQILFNYINTHCPLTSEEIQQTTMAMIVAFCAAIMTELVQMKESEIIQELYFIALQKQTSKGNQIIKHKNFLQETNWLMLPSQNIVVMEAQIEKDSIMHDQIWQNLSKKAPATSQYCSYQLTNIIRRADIQNPYTIPTIRYAMMTCLRAAGATQPEVNAFTRHAISSNVVDVYYNKPIERDLSALLIMNEERIKYYIYQRICCECLENVLDMVLSNSPESQFLALKAQQNW</sequence>
<dbReference type="GO" id="GO:0003677">
    <property type="term" value="F:DNA binding"/>
    <property type="evidence" value="ECO:0007669"/>
    <property type="project" value="InterPro"/>
</dbReference>
<comment type="caution">
    <text evidence="1">The sequence shown here is derived from an EMBL/GenBank/DDBJ whole genome shotgun (WGS) entry which is preliminary data.</text>
</comment>
<reference evidence="1 2" key="1">
    <citation type="submission" date="2019-03" db="EMBL/GenBank/DDBJ databases">
        <title>Single cell metagenomics reveals metabolic interactions within the superorganism composed of flagellate Streblomastix strix and complex community of Bacteroidetes bacteria on its surface.</title>
        <authorList>
            <person name="Treitli S.C."/>
            <person name="Kolisko M."/>
            <person name="Husnik F."/>
            <person name="Keeling P."/>
            <person name="Hampl V."/>
        </authorList>
    </citation>
    <scope>NUCLEOTIDE SEQUENCE [LARGE SCALE GENOMIC DNA]</scope>
    <source>
        <strain evidence="1">ST1C</strain>
    </source>
</reference>
<protein>
    <recommendedName>
        <fullName evidence="3">Tyr recombinase domain-containing protein</fullName>
    </recommendedName>
</protein>
<gene>
    <name evidence="1" type="ORF">EZS28_041875</name>
</gene>
<dbReference type="Proteomes" id="UP000324800">
    <property type="component" value="Unassembled WGS sequence"/>
</dbReference>
<accession>A0A5J4TWX3</accession>
<evidence type="ECO:0000313" key="1">
    <source>
        <dbReference type="EMBL" id="KAA6362598.1"/>
    </source>
</evidence>
<evidence type="ECO:0008006" key="3">
    <source>
        <dbReference type="Google" id="ProtNLM"/>
    </source>
</evidence>
<organism evidence="1 2">
    <name type="scientific">Streblomastix strix</name>
    <dbReference type="NCBI Taxonomy" id="222440"/>
    <lineage>
        <taxon>Eukaryota</taxon>
        <taxon>Metamonada</taxon>
        <taxon>Preaxostyla</taxon>
        <taxon>Oxymonadida</taxon>
        <taxon>Streblomastigidae</taxon>
        <taxon>Streblomastix</taxon>
    </lineage>
</organism>